<dbReference type="Proteomes" id="UP001500454">
    <property type="component" value="Unassembled WGS sequence"/>
</dbReference>
<comment type="caution">
    <text evidence="1">The sequence shown here is derived from an EMBL/GenBank/DDBJ whole genome shotgun (WGS) entry which is preliminary data.</text>
</comment>
<keyword evidence="2" id="KW-1185">Reference proteome</keyword>
<proteinExistence type="predicted"/>
<sequence length="247" mass="27594">MQPTASGIRAQGEAEYTGTIHANGRLEGSAVYSPLPHVLVNGAATFRPKIGDTTYTATRQWEAGAGTYWALGQHLIVTGMAGVGQANSRRGFLELPGIFSNAGVSLTDYQARYNKVYGQLGLHYDFRGGSIGANYRLTHLQFQSFTYRNSELQMHLPVSMPRMLRHEPMLYGRIDLDRARPRRWQLQGSVGLSYSQGPEQKGEERIFQQEINRTRMPLISTSVGVVFRPDWLRGESKNSKAAAEKMR</sequence>
<evidence type="ECO:0000313" key="2">
    <source>
        <dbReference type="Proteomes" id="UP001500454"/>
    </source>
</evidence>
<reference evidence="2" key="1">
    <citation type="journal article" date="2019" name="Int. J. Syst. Evol. Microbiol.">
        <title>The Global Catalogue of Microorganisms (GCM) 10K type strain sequencing project: providing services to taxonomists for standard genome sequencing and annotation.</title>
        <authorList>
            <consortium name="The Broad Institute Genomics Platform"/>
            <consortium name="The Broad Institute Genome Sequencing Center for Infectious Disease"/>
            <person name="Wu L."/>
            <person name="Ma J."/>
        </authorList>
    </citation>
    <scope>NUCLEOTIDE SEQUENCE [LARGE SCALE GENOMIC DNA]</scope>
    <source>
        <strain evidence="2">JCM 17924</strain>
    </source>
</reference>
<evidence type="ECO:0000313" key="1">
    <source>
        <dbReference type="EMBL" id="GAA4372242.1"/>
    </source>
</evidence>
<protein>
    <submittedName>
        <fullName evidence="1">Uncharacterized protein</fullName>
    </submittedName>
</protein>
<organism evidence="1 2">
    <name type="scientific">Hymenobacter koreensis</name>
    <dbReference type="NCBI Taxonomy" id="1084523"/>
    <lineage>
        <taxon>Bacteria</taxon>
        <taxon>Pseudomonadati</taxon>
        <taxon>Bacteroidota</taxon>
        <taxon>Cytophagia</taxon>
        <taxon>Cytophagales</taxon>
        <taxon>Hymenobacteraceae</taxon>
        <taxon>Hymenobacter</taxon>
    </lineage>
</organism>
<dbReference type="EMBL" id="BAABHA010000001">
    <property type="protein sequence ID" value="GAA4372242.1"/>
    <property type="molecule type" value="Genomic_DNA"/>
</dbReference>
<name>A0ABP8ITT3_9BACT</name>
<accession>A0ABP8ITT3</accession>
<dbReference type="RefSeq" id="WP_345220463.1">
    <property type="nucleotide sequence ID" value="NZ_BAABHA010000001.1"/>
</dbReference>
<gene>
    <name evidence="1" type="ORF">GCM10023186_01500</name>
</gene>